<comment type="caution">
    <text evidence="1">The sequence shown here is derived from an EMBL/GenBank/DDBJ whole genome shotgun (WGS) entry which is preliminary data.</text>
</comment>
<dbReference type="OrthoDB" id="4380688at2"/>
<reference evidence="1 2" key="1">
    <citation type="submission" date="2018-11" db="EMBL/GenBank/DDBJ databases">
        <title>Sequencing the genomes of 1000 actinobacteria strains.</title>
        <authorList>
            <person name="Klenk H.-P."/>
        </authorList>
    </citation>
    <scope>NUCLEOTIDE SEQUENCE [LARGE SCALE GENOMIC DNA]</scope>
    <source>
        <strain evidence="1 2">DSM 14418</strain>
    </source>
</reference>
<dbReference type="AlphaFoldDB" id="A0A3N4YXZ5"/>
<gene>
    <name evidence="1" type="ORF">EDD32_0452</name>
</gene>
<name>A0A3N4YXZ5_9MICO</name>
<protein>
    <submittedName>
        <fullName evidence="1">Uncharacterized protein</fullName>
    </submittedName>
</protein>
<proteinExistence type="predicted"/>
<sequence length="147" mass="16314">MDYFHAREHLADLTKLLTLVLDDPGAFEADLVDQLDLGHTAAIAAAVDRLDLSDHAPDLARPAATEVAYFTTNHHRMQYADFRANGYYIGSGPVEAACNTIVKQRAKRAGMHWTIHGLDPVLALRTLHQSRRDDLLWPTTTSPTPQT</sequence>
<dbReference type="EMBL" id="RKRA01000001">
    <property type="protein sequence ID" value="RPF26029.1"/>
    <property type="molecule type" value="Genomic_DNA"/>
</dbReference>
<evidence type="ECO:0000313" key="2">
    <source>
        <dbReference type="Proteomes" id="UP000280726"/>
    </source>
</evidence>
<dbReference type="RefSeq" id="WP_123914235.1">
    <property type="nucleotide sequence ID" value="NZ_RKRA01000001.1"/>
</dbReference>
<organism evidence="1 2">
    <name type="scientific">Georgenia muralis</name>
    <dbReference type="NCBI Taxonomy" id="154117"/>
    <lineage>
        <taxon>Bacteria</taxon>
        <taxon>Bacillati</taxon>
        <taxon>Actinomycetota</taxon>
        <taxon>Actinomycetes</taxon>
        <taxon>Micrococcales</taxon>
        <taxon>Bogoriellaceae</taxon>
        <taxon>Georgenia</taxon>
    </lineage>
</organism>
<dbReference type="Proteomes" id="UP000280726">
    <property type="component" value="Unassembled WGS sequence"/>
</dbReference>
<keyword evidence="2" id="KW-1185">Reference proteome</keyword>
<accession>A0A3N4YXZ5</accession>
<evidence type="ECO:0000313" key="1">
    <source>
        <dbReference type="EMBL" id="RPF26029.1"/>
    </source>
</evidence>